<keyword evidence="3" id="KW-1185">Reference proteome</keyword>
<dbReference type="Proteomes" id="UP000758155">
    <property type="component" value="Unassembled WGS sequence"/>
</dbReference>
<feature type="compositionally biased region" description="Basic and acidic residues" evidence="1">
    <location>
        <begin position="189"/>
        <end position="199"/>
    </location>
</feature>
<sequence>MLAATSDHRWKELIRWHLVNVRSIVPHHEVLDEDEHIRSIAPLPSPWSWPENTAFREAHRGRTEYLSEALIQELVTHGLLLANETGIRWKHLDQYILVKAEDEEPVFNRANRPRFEKLDPRAFRRKRLGRPRMNGEWNSVDERPPTPIEELGSPLVSLGEKRVRLSSKKRCICIDEDEPVVTEEDVEDNEGKTVREVARRRARSKMRWDSERGF</sequence>
<evidence type="ECO:0000313" key="3">
    <source>
        <dbReference type="Proteomes" id="UP000758155"/>
    </source>
</evidence>
<gene>
    <name evidence="2" type="ORF">E8E12_005021</name>
</gene>
<dbReference type="AlphaFoldDB" id="A0A9P5C2F5"/>
<comment type="caution">
    <text evidence="2">The sequence shown here is derived from an EMBL/GenBank/DDBJ whole genome shotgun (WGS) entry which is preliminary data.</text>
</comment>
<proteinExistence type="predicted"/>
<reference evidence="2" key="1">
    <citation type="submission" date="2019-04" db="EMBL/GenBank/DDBJ databases">
        <title>Sequencing of skin fungus with MAO and IRED activity.</title>
        <authorList>
            <person name="Marsaioli A.J."/>
            <person name="Bonatto J.M.C."/>
            <person name="Reis Junior O."/>
        </authorList>
    </citation>
    <scope>NUCLEOTIDE SEQUENCE</scope>
    <source>
        <strain evidence="2">28M1</strain>
    </source>
</reference>
<protein>
    <submittedName>
        <fullName evidence="2">Uncharacterized protein</fullName>
    </submittedName>
</protein>
<organism evidence="2 3">
    <name type="scientific">Didymella heteroderae</name>
    <dbReference type="NCBI Taxonomy" id="1769908"/>
    <lineage>
        <taxon>Eukaryota</taxon>
        <taxon>Fungi</taxon>
        <taxon>Dikarya</taxon>
        <taxon>Ascomycota</taxon>
        <taxon>Pezizomycotina</taxon>
        <taxon>Dothideomycetes</taxon>
        <taxon>Pleosporomycetidae</taxon>
        <taxon>Pleosporales</taxon>
        <taxon>Pleosporineae</taxon>
        <taxon>Didymellaceae</taxon>
        <taxon>Didymella</taxon>
    </lineage>
</organism>
<accession>A0A9P5C2F5</accession>
<dbReference type="OrthoDB" id="3786249at2759"/>
<feature type="region of interest" description="Disordered" evidence="1">
    <location>
        <begin position="188"/>
        <end position="214"/>
    </location>
</feature>
<evidence type="ECO:0000256" key="1">
    <source>
        <dbReference type="SAM" id="MobiDB-lite"/>
    </source>
</evidence>
<evidence type="ECO:0000313" key="2">
    <source>
        <dbReference type="EMBL" id="KAF3042896.1"/>
    </source>
</evidence>
<name>A0A9P5C2F5_9PLEO</name>
<dbReference type="EMBL" id="SWKV01000014">
    <property type="protein sequence ID" value="KAF3042896.1"/>
    <property type="molecule type" value="Genomic_DNA"/>
</dbReference>